<protein>
    <submittedName>
        <fullName evidence="2">YqgE/AlgH family protein</fullName>
    </submittedName>
</protein>
<dbReference type="Pfam" id="PF02622">
    <property type="entry name" value="DUF179"/>
    <property type="match status" value="1"/>
</dbReference>
<sequence>MTNRPRAGELLVADVGMGGGYFGQSVVLLLDCDGSGALGVVLNRIADADLDDVLPGWSELTSAPQVLFEGGPVSQNGAVCLAKLANPTEDPPGWRRIHDDLGLLHLDTPTEIARGAYADLRIFAGYAGWEAGQLEGELLRGDWHRVRRLDEDVFCLSTEGLWRRVLRRQGFDLALMSTWSEDPEAN</sequence>
<accession>A0ABW1WZW7</accession>
<dbReference type="InterPro" id="IPR003774">
    <property type="entry name" value="AlgH-like"/>
</dbReference>
<gene>
    <name evidence="2" type="ORF">ACFP57_02655</name>
</gene>
<organism evidence="2 3">
    <name type="scientific">Luteococcus sanguinis</name>
    <dbReference type="NCBI Taxonomy" id="174038"/>
    <lineage>
        <taxon>Bacteria</taxon>
        <taxon>Bacillati</taxon>
        <taxon>Actinomycetota</taxon>
        <taxon>Actinomycetes</taxon>
        <taxon>Propionibacteriales</taxon>
        <taxon>Propionibacteriaceae</taxon>
        <taxon>Luteococcus</taxon>
    </lineage>
</organism>
<evidence type="ECO:0000256" key="1">
    <source>
        <dbReference type="ARBA" id="ARBA00009600"/>
    </source>
</evidence>
<dbReference type="PANTHER" id="PTHR30327">
    <property type="entry name" value="UNCHARACTERIZED PROTEIN YQGE"/>
    <property type="match status" value="1"/>
</dbReference>
<dbReference type="SUPFAM" id="SSF143456">
    <property type="entry name" value="VC0467-like"/>
    <property type="match status" value="1"/>
</dbReference>
<dbReference type="EMBL" id="JBHSUA010000008">
    <property type="protein sequence ID" value="MFC6395898.1"/>
    <property type="molecule type" value="Genomic_DNA"/>
</dbReference>
<evidence type="ECO:0000313" key="2">
    <source>
        <dbReference type="EMBL" id="MFC6395898.1"/>
    </source>
</evidence>
<proteinExistence type="inferred from homology"/>
<evidence type="ECO:0000313" key="3">
    <source>
        <dbReference type="Proteomes" id="UP001596266"/>
    </source>
</evidence>
<dbReference type="PANTHER" id="PTHR30327:SF1">
    <property type="entry name" value="UPF0301 PROTEIN YQGE"/>
    <property type="match status" value="1"/>
</dbReference>
<comment type="similarity">
    <text evidence="1">Belongs to the UPF0301 (AlgH) family.</text>
</comment>
<dbReference type="NCBIfam" id="NF001270">
    <property type="entry name" value="PRK00228.2-2"/>
    <property type="match status" value="1"/>
</dbReference>
<dbReference type="Gene3D" id="3.40.1740.10">
    <property type="entry name" value="VC0467-like"/>
    <property type="match status" value="1"/>
</dbReference>
<dbReference type="RefSeq" id="WP_343886033.1">
    <property type="nucleotide sequence ID" value="NZ_BAAAKI010000012.1"/>
</dbReference>
<keyword evidence="3" id="KW-1185">Reference proteome</keyword>
<name>A0ABW1WZW7_9ACTN</name>
<reference evidence="3" key="1">
    <citation type="journal article" date="2019" name="Int. J. Syst. Evol. Microbiol.">
        <title>The Global Catalogue of Microorganisms (GCM) 10K type strain sequencing project: providing services to taxonomists for standard genome sequencing and annotation.</title>
        <authorList>
            <consortium name="The Broad Institute Genomics Platform"/>
            <consortium name="The Broad Institute Genome Sequencing Center for Infectious Disease"/>
            <person name="Wu L."/>
            <person name="Ma J."/>
        </authorList>
    </citation>
    <scope>NUCLEOTIDE SEQUENCE [LARGE SCALE GENOMIC DNA]</scope>
    <source>
        <strain evidence="3">CGMCC 1.15277</strain>
    </source>
</reference>
<dbReference type="Proteomes" id="UP001596266">
    <property type="component" value="Unassembled WGS sequence"/>
</dbReference>
<comment type="caution">
    <text evidence="2">The sequence shown here is derived from an EMBL/GenBank/DDBJ whole genome shotgun (WGS) entry which is preliminary data.</text>
</comment>